<name>A0ABV0N031_9TELE</name>
<proteinExistence type="predicted"/>
<evidence type="ECO:0000313" key="2">
    <source>
        <dbReference type="Proteomes" id="UP001476798"/>
    </source>
</evidence>
<comment type="caution">
    <text evidence="1">The sequence shown here is derived from an EMBL/GenBank/DDBJ whole genome shotgun (WGS) entry which is preliminary data.</text>
</comment>
<dbReference type="EMBL" id="JAHRIO010020536">
    <property type="protein sequence ID" value="MEQ2164716.1"/>
    <property type="molecule type" value="Genomic_DNA"/>
</dbReference>
<sequence>MSHADLAVAAEKRKTADISEGLIWANTHYSIVMIPEIHNLLLTKAFNYSALYFLLCSHLLQSLNMLFKSRLTEVHKAAFHNLLHRQQLHSLNHSQKLCKLLLSPYCLSASEHTIFKVKEIGSQFLAVIGLVMD</sequence>
<accession>A0ABV0N031</accession>
<keyword evidence="2" id="KW-1185">Reference proteome</keyword>
<dbReference type="Proteomes" id="UP001476798">
    <property type="component" value="Unassembled WGS sequence"/>
</dbReference>
<reference evidence="1 2" key="1">
    <citation type="submission" date="2021-06" db="EMBL/GenBank/DDBJ databases">
        <authorList>
            <person name="Palmer J.M."/>
        </authorList>
    </citation>
    <scope>NUCLEOTIDE SEQUENCE [LARGE SCALE GENOMIC DNA]</scope>
    <source>
        <strain evidence="1 2">GA_2019</strain>
        <tissue evidence="1">Muscle</tissue>
    </source>
</reference>
<gene>
    <name evidence="1" type="ORF">GOODEAATRI_009627</name>
</gene>
<evidence type="ECO:0000313" key="1">
    <source>
        <dbReference type="EMBL" id="MEQ2164716.1"/>
    </source>
</evidence>
<protein>
    <submittedName>
        <fullName evidence="1">Uncharacterized protein</fullName>
    </submittedName>
</protein>
<organism evidence="1 2">
    <name type="scientific">Goodea atripinnis</name>
    <dbReference type="NCBI Taxonomy" id="208336"/>
    <lineage>
        <taxon>Eukaryota</taxon>
        <taxon>Metazoa</taxon>
        <taxon>Chordata</taxon>
        <taxon>Craniata</taxon>
        <taxon>Vertebrata</taxon>
        <taxon>Euteleostomi</taxon>
        <taxon>Actinopterygii</taxon>
        <taxon>Neopterygii</taxon>
        <taxon>Teleostei</taxon>
        <taxon>Neoteleostei</taxon>
        <taxon>Acanthomorphata</taxon>
        <taxon>Ovalentaria</taxon>
        <taxon>Atherinomorphae</taxon>
        <taxon>Cyprinodontiformes</taxon>
        <taxon>Goodeidae</taxon>
        <taxon>Goodea</taxon>
    </lineage>
</organism>